<dbReference type="GO" id="GO:0016787">
    <property type="term" value="F:hydrolase activity"/>
    <property type="evidence" value="ECO:0007669"/>
    <property type="project" value="UniProtKB-KW"/>
</dbReference>
<name>A0A3E0A874_9CHLR</name>
<dbReference type="Proteomes" id="UP000256388">
    <property type="component" value="Unassembled WGS sequence"/>
</dbReference>
<dbReference type="Gene3D" id="2.40.380.10">
    <property type="entry name" value="FomD-like"/>
    <property type="match status" value="1"/>
</dbReference>
<evidence type="ECO:0000256" key="1">
    <source>
        <dbReference type="ARBA" id="ARBA00022801"/>
    </source>
</evidence>
<sequence>MNLPITIVKNNHLGEEVWRYPGQLIAQSARGYLFEAHFNRSDFDFNSMLLKHNDRFLELYLLEKYFNIYQIYDRDDGHLKGWYCNVTKPVKVEDGFIRYDDLALDLLVFPDGRQMVLDEDEFTELDLPSELQEQARAGLRELQSLFAENPDLDVRKLV</sequence>
<evidence type="ECO:0000313" key="3">
    <source>
        <dbReference type="EMBL" id="REG07102.1"/>
    </source>
</evidence>
<proteinExistence type="predicted"/>
<dbReference type="RefSeq" id="WP_158675121.1">
    <property type="nucleotide sequence ID" value="NZ_AP018437.1"/>
</dbReference>
<keyword evidence="4" id="KW-1185">Reference proteome</keyword>
<dbReference type="AlphaFoldDB" id="A0A3E0A874"/>
<keyword evidence="1" id="KW-0378">Hydrolase</keyword>
<dbReference type="InterPro" id="IPR050212">
    <property type="entry name" value="Ntdp-like"/>
</dbReference>
<dbReference type="SUPFAM" id="SSF159234">
    <property type="entry name" value="FomD-like"/>
    <property type="match status" value="1"/>
</dbReference>
<protein>
    <recommendedName>
        <fullName evidence="2">DUF402 domain-containing protein</fullName>
    </recommendedName>
</protein>
<dbReference type="InterPro" id="IPR007295">
    <property type="entry name" value="DUF402"/>
</dbReference>
<organism evidence="3 4">
    <name type="scientific">Pelolinea submarina</name>
    <dbReference type="NCBI Taxonomy" id="913107"/>
    <lineage>
        <taxon>Bacteria</taxon>
        <taxon>Bacillati</taxon>
        <taxon>Chloroflexota</taxon>
        <taxon>Anaerolineae</taxon>
        <taxon>Anaerolineales</taxon>
        <taxon>Anaerolineaceae</taxon>
        <taxon>Pelolinea</taxon>
    </lineage>
</organism>
<gene>
    <name evidence="3" type="ORF">DFR64_2306</name>
</gene>
<evidence type="ECO:0000259" key="2">
    <source>
        <dbReference type="Pfam" id="PF04167"/>
    </source>
</evidence>
<dbReference type="InterPro" id="IPR035930">
    <property type="entry name" value="FomD-like_sf"/>
</dbReference>
<dbReference type="OrthoDB" id="4327917at2"/>
<dbReference type="PANTHER" id="PTHR39159:SF1">
    <property type="entry name" value="UPF0374 PROTEIN YGAC"/>
    <property type="match status" value="1"/>
</dbReference>
<feature type="domain" description="DUF402" evidence="2">
    <location>
        <begin position="45"/>
        <end position="148"/>
    </location>
</feature>
<dbReference type="Pfam" id="PF04167">
    <property type="entry name" value="DUF402"/>
    <property type="match status" value="1"/>
</dbReference>
<dbReference type="EMBL" id="QUMS01000003">
    <property type="protein sequence ID" value="REG07102.1"/>
    <property type="molecule type" value="Genomic_DNA"/>
</dbReference>
<reference evidence="3 4" key="1">
    <citation type="submission" date="2018-08" db="EMBL/GenBank/DDBJ databases">
        <title>Genomic Encyclopedia of Type Strains, Phase IV (KMG-IV): sequencing the most valuable type-strain genomes for metagenomic binning, comparative biology and taxonomic classification.</title>
        <authorList>
            <person name="Goeker M."/>
        </authorList>
    </citation>
    <scope>NUCLEOTIDE SEQUENCE [LARGE SCALE GENOMIC DNA]</scope>
    <source>
        <strain evidence="3 4">DSM 23923</strain>
    </source>
</reference>
<accession>A0A3E0A874</accession>
<evidence type="ECO:0000313" key="4">
    <source>
        <dbReference type="Proteomes" id="UP000256388"/>
    </source>
</evidence>
<dbReference type="PANTHER" id="PTHR39159">
    <property type="match status" value="1"/>
</dbReference>
<comment type="caution">
    <text evidence="3">The sequence shown here is derived from an EMBL/GenBank/DDBJ whole genome shotgun (WGS) entry which is preliminary data.</text>
</comment>